<sequence>MFIEVTAADISLYHVAAKHLRDATQWWRIAQMNGMDDPDLSGLEAPVSLLLPAVSMTLTNGVSELSA</sequence>
<accession>A0A1D8UVT2</accession>
<protein>
    <submittedName>
        <fullName evidence="1">Uncharacterized protein</fullName>
    </submittedName>
</protein>
<reference evidence="1 2" key="1">
    <citation type="journal article" date="2016" name="Microb. Cell Fact.">
        <title>Dissection of exopolysaccharide biosynthesis in Kozakia baliensis.</title>
        <authorList>
            <person name="Brandt J.U."/>
            <person name="Jakob F."/>
            <person name="Behr J."/>
            <person name="Geissler A.J."/>
            <person name="Vogel R.F."/>
        </authorList>
    </citation>
    <scope>NUCLEOTIDE SEQUENCE [LARGE SCALE GENOMIC DNA]</scope>
    <source>
        <strain evidence="1 2">DSM 14400</strain>
    </source>
</reference>
<dbReference type="EMBL" id="CP014674">
    <property type="protein sequence ID" value="AOX17712.1"/>
    <property type="molecule type" value="Genomic_DNA"/>
</dbReference>
<dbReference type="OrthoDB" id="8453045at2"/>
<evidence type="ECO:0000313" key="1">
    <source>
        <dbReference type="EMBL" id="AOX17712.1"/>
    </source>
</evidence>
<dbReference type="AlphaFoldDB" id="A0A1D8UVT2"/>
<dbReference type="STRING" id="153496.A0U89_11810"/>
<dbReference type="Proteomes" id="UP000179145">
    <property type="component" value="Chromosome"/>
</dbReference>
<dbReference type="RefSeq" id="WP_070403265.1">
    <property type="nucleotide sequence ID" value="NZ_BJVW01000001.1"/>
</dbReference>
<proteinExistence type="predicted"/>
<name>A0A1D8UVT2_9PROT</name>
<dbReference type="KEGG" id="kba:A0U89_11810"/>
<gene>
    <name evidence="1" type="ORF">A0U89_11810</name>
</gene>
<evidence type="ECO:0000313" key="2">
    <source>
        <dbReference type="Proteomes" id="UP000179145"/>
    </source>
</evidence>
<organism evidence="1 2">
    <name type="scientific">Kozakia baliensis</name>
    <dbReference type="NCBI Taxonomy" id="153496"/>
    <lineage>
        <taxon>Bacteria</taxon>
        <taxon>Pseudomonadati</taxon>
        <taxon>Pseudomonadota</taxon>
        <taxon>Alphaproteobacteria</taxon>
        <taxon>Acetobacterales</taxon>
        <taxon>Acetobacteraceae</taxon>
        <taxon>Kozakia</taxon>
    </lineage>
</organism>
<keyword evidence="2" id="KW-1185">Reference proteome</keyword>